<dbReference type="InterPro" id="IPR008152">
    <property type="entry name" value="Clathrin_a/b/g-adaptin_app_Ig"/>
</dbReference>
<dbReference type="PIRSF" id="PIRSF002291">
    <property type="entry name" value="AP_complex_beta"/>
    <property type="match status" value="1"/>
</dbReference>
<dbReference type="FunFam" id="2.60.40.1150:FF:000001">
    <property type="entry name" value="AP complex subunit beta"/>
    <property type="match status" value="1"/>
</dbReference>
<evidence type="ECO:0000256" key="1">
    <source>
        <dbReference type="ARBA" id="ARBA00006613"/>
    </source>
</evidence>
<comment type="subcellular location">
    <subcellularLocation>
        <location evidence="6">Endomembrane system</location>
        <topology evidence="6">Peripheral membrane protein</topology>
        <orientation evidence="6">Cytoplasmic side</orientation>
    </subcellularLocation>
</comment>
<dbReference type="InterPro" id="IPR016024">
    <property type="entry name" value="ARM-type_fold"/>
</dbReference>
<dbReference type="FunFam" id="1.25.10.10:FF:000002">
    <property type="entry name" value="AP complex subunit beta"/>
    <property type="match status" value="1"/>
</dbReference>
<dbReference type="Proteomes" id="UP000614601">
    <property type="component" value="Unassembled WGS sequence"/>
</dbReference>
<dbReference type="Gene3D" id="2.60.40.1150">
    <property type="match status" value="1"/>
</dbReference>
<keyword evidence="5 7" id="KW-0472">Membrane</keyword>
<dbReference type="InterPro" id="IPR013041">
    <property type="entry name" value="Clathrin_app_Ig-like_sf"/>
</dbReference>
<dbReference type="Pfam" id="PF02883">
    <property type="entry name" value="Alpha_adaptinC2"/>
    <property type="match status" value="1"/>
</dbReference>
<dbReference type="GO" id="GO:0016192">
    <property type="term" value="P:vesicle-mediated transport"/>
    <property type="evidence" value="ECO:0007669"/>
    <property type="project" value="InterPro"/>
</dbReference>
<dbReference type="PANTHER" id="PTHR11134">
    <property type="entry name" value="ADAPTOR COMPLEX SUBUNIT BETA FAMILY MEMBER"/>
    <property type="match status" value="1"/>
</dbReference>
<evidence type="ECO:0000256" key="6">
    <source>
        <dbReference type="ARBA" id="ARBA00029433"/>
    </source>
</evidence>
<reference evidence="9" key="1">
    <citation type="submission" date="2020-09" db="EMBL/GenBank/DDBJ databases">
        <authorList>
            <person name="Kikuchi T."/>
        </authorList>
    </citation>
    <scope>NUCLEOTIDE SEQUENCE</scope>
    <source>
        <strain evidence="9">SH1</strain>
    </source>
</reference>
<proteinExistence type="inferred from homology"/>
<dbReference type="InterPro" id="IPR016342">
    <property type="entry name" value="AP_complex_bsu_1_2_4"/>
</dbReference>
<evidence type="ECO:0000313" key="10">
    <source>
        <dbReference type="Proteomes" id="UP000614601"/>
    </source>
</evidence>
<evidence type="ECO:0000259" key="8">
    <source>
        <dbReference type="SMART" id="SM00809"/>
    </source>
</evidence>
<protein>
    <recommendedName>
        <fullName evidence="7">AP complex subunit beta</fullName>
    </recommendedName>
</protein>
<dbReference type="SUPFAM" id="SSF49348">
    <property type="entry name" value="Clathrin adaptor appendage domain"/>
    <property type="match status" value="1"/>
</dbReference>
<evidence type="ECO:0000256" key="7">
    <source>
        <dbReference type="PIRNR" id="PIRNR002291"/>
    </source>
</evidence>
<dbReference type="EMBL" id="CAJFDH010000003">
    <property type="protein sequence ID" value="CAD5217397.1"/>
    <property type="molecule type" value="Genomic_DNA"/>
</dbReference>
<keyword evidence="3 7" id="KW-0653">Protein transport</keyword>
<dbReference type="InterPro" id="IPR000225">
    <property type="entry name" value="Armadillo"/>
</dbReference>
<dbReference type="InterPro" id="IPR011989">
    <property type="entry name" value="ARM-like"/>
</dbReference>
<dbReference type="InterPro" id="IPR013037">
    <property type="entry name" value="Clathrin_b-adaptin_app_Ig-like"/>
</dbReference>
<evidence type="ECO:0000256" key="3">
    <source>
        <dbReference type="ARBA" id="ARBA00022927"/>
    </source>
</evidence>
<dbReference type="SUPFAM" id="SSF48371">
    <property type="entry name" value="ARM repeat"/>
    <property type="match status" value="1"/>
</dbReference>
<comment type="similarity">
    <text evidence="1 7">Belongs to the adaptor complexes large subunit family.</text>
</comment>
<dbReference type="OrthoDB" id="10254310at2759"/>
<keyword evidence="10" id="KW-1185">Reference proteome</keyword>
<dbReference type="InterPro" id="IPR002553">
    <property type="entry name" value="Clathrin/coatomer_adapt-like_N"/>
</dbReference>
<dbReference type="GO" id="GO:0030276">
    <property type="term" value="F:clathrin binding"/>
    <property type="evidence" value="ECO:0007669"/>
    <property type="project" value="InterPro"/>
</dbReference>
<comment type="caution">
    <text evidence="9">The sequence shown here is derived from an EMBL/GenBank/DDBJ whole genome shotgun (WGS) entry which is preliminary data.</text>
</comment>
<dbReference type="Proteomes" id="UP000783686">
    <property type="component" value="Unassembled WGS sequence"/>
</dbReference>
<dbReference type="EMBL" id="CAJFCW020000003">
    <property type="protein sequence ID" value="CAG9107696.1"/>
    <property type="molecule type" value="Genomic_DNA"/>
</dbReference>
<sequence length="834" mass="91621">MTDSKYFTTTKKGEIFELKNELNSEKKEKKREAVKKVIASMTVGKDVSALFADVVNCMQTDNVELKKLVYLYLMNYAKSQPDLAIMAVNTFVKDCEDPNPLIRALAVRTMGCIRVDKITEYLCEPLRKCMKDEDPYVRKTAAVCVAKLHDINPQLVEEQGFVELLTELLSDANPMVVANAVAAISEINETHPLIEINGSTVNKLLTALNECTEWGQVFILDALANYQPKDEREAQNICERITPRLAHANAAVVLSTVKVLMKLMQLLPENGDFIQQLNKKLAPPMVTLLSAEPEIQYVALRNINLIVQKRPDILKQEMKVFFVKYNDPIYVKMEKLDIMIRLAQANNISQVLSELKEYAAEVDVDFVRKAVRAIGRCAIKIEQSAERCVTTLLELIQTKVNYVVQEAVVVIKDIFRKYPNKYEAIISTLCENLDTLDEPEARASMIWIIGEYAERIDNADELLESFVDGFHDENTQVQLQLLTAVVKLFLKRPSNTQQLVQRVLQLATQESDNPDLRDRGYIYWRLLSADPQAAKEVVLAEKPLISEETDLLEPSLLSKLVCHIGSLASVYHKPPHSFIDPSKHSLGLANSSSNDDSASGINISAGSNGGILNTQPTVIPAQASIVADLLELDFGGPAAPPAPAAPAQNAPVDLLFGDAPSATATSTGLGLDDLGLGLGGLNLGGTTPAVPTVPAVSSSTPVNTGADLFGLTLGSESTGSGCYVPPKWTWLDATKGKGLEIQGTFARRNGIIQMEMTFTNKAMQPLSDFAIQFNTNSFGLTPSSPVQLRMLSPNESSEVIVTCATTGGVAKMEPLTNLQVSVWFFFGCFLKFRS</sequence>
<dbReference type="SMART" id="SM00185">
    <property type="entry name" value="ARM"/>
    <property type="match status" value="2"/>
</dbReference>
<dbReference type="GO" id="GO:0012505">
    <property type="term" value="C:endomembrane system"/>
    <property type="evidence" value="ECO:0007669"/>
    <property type="project" value="UniProtKB-SubCell"/>
</dbReference>
<name>A0A811KP32_9BILA</name>
<dbReference type="InterPro" id="IPR026739">
    <property type="entry name" value="AP_beta"/>
</dbReference>
<evidence type="ECO:0000313" key="9">
    <source>
        <dbReference type="EMBL" id="CAD5217397.1"/>
    </source>
</evidence>
<dbReference type="Pfam" id="PF01602">
    <property type="entry name" value="Adaptin_N"/>
    <property type="match status" value="1"/>
</dbReference>
<accession>A0A811KP32</accession>
<evidence type="ECO:0000256" key="5">
    <source>
        <dbReference type="ARBA" id="ARBA00023136"/>
    </source>
</evidence>
<dbReference type="SMART" id="SM00809">
    <property type="entry name" value="Alpha_adaptinC2"/>
    <property type="match status" value="1"/>
</dbReference>
<evidence type="ECO:0000256" key="4">
    <source>
        <dbReference type="ARBA" id="ARBA00022990"/>
    </source>
</evidence>
<gene>
    <name evidence="9" type="ORF">BOKJ2_LOCUS7067</name>
</gene>
<keyword evidence="2 7" id="KW-0813">Transport</keyword>
<dbReference type="GO" id="GO:0006886">
    <property type="term" value="P:intracellular protein transport"/>
    <property type="evidence" value="ECO:0007669"/>
    <property type="project" value="InterPro"/>
</dbReference>
<evidence type="ECO:0000256" key="2">
    <source>
        <dbReference type="ARBA" id="ARBA00022448"/>
    </source>
</evidence>
<dbReference type="Gene3D" id="1.25.10.10">
    <property type="entry name" value="Leucine-rich Repeat Variant"/>
    <property type="match status" value="1"/>
</dbReference>
<feature type="domain" description="Clathrin adaptor alpha/beta/gamma-adaptin appendage Ig-like subdomain" evidence="8">
    <location>
        <begin position="723"/>
        <end position="821"/>
    </location>
</feature>
<dbReference type="AlphaFoldDB" id="A0A811KP32"/>
<dbReference type="GO" id="GO:0030117">
    <property type="term" value="C:membrane coat"/>
    <property type="evidence" value="ECO:0007669"/>
    <property type="project" value="InterPro"/>
</dbReference>
<organism evidence="9 10">
    <name type="scientific">Bursaphelenchus okinawaensis</name>
    <dbReference type="NCBI Taxonomy" id="465554"/>
    <lineage>
        <taxon>Eukaryota</taxon>
        <taxon>Metazoa</taxon>
        <taxon>Ecdysozoa</taxon>
        <taxon>Nematoda</taxon>
        <taxon>Chromadorea</taxon>
        <taxon>Rhabditida</taxon>
        <taxon>Tylenchina</taxon>
        <taxon>Tylenchomorpha</taxon>
        <taxon>Aphelenchoidea</taxon>
        <taxon>Aphelenchoididae</taxon>
        <taxon>Bursaphelenchus</taxon>
    </lineage>
</organism>
<keyword evidence="4" id="KW-0007">Acetylation</keyword>